<dbReference type="KEGG" id="tact:SG35_008045"/>
<name>A0AAE9YUI7_9GAMM</name>
<dbReference type="PANTHER" id="PTHR20935">
    <property type="entry name" value="PHOSPHOGLYCERATE MUTASE-RELATED"/>
    <property type="match status" value="1"/>
</dbReference>
<dbReference type="Gene3D" id="3.40.50.1240">
    <property type="entry name" value="Phosphoglycerate mutase-like"/>
    <property type="match status" value="1"/>
</dbReference>
<dbReference type="AlphaFoldDB" id="A0AAE9YUI7"/>
<reference evidence="2 3" key="1">
    <citation type="journal article" date="2015" name="Genome Announc.">
        <title>Draft Genome Sequences of Marine Isolates of Thalassomonas viridans and Thalassomonas actiniarum.</title>
        <authorList>
            <person name="Olonade I."/>
            <person name="van Zyl L.J."/>
            <person name="Trindade M."/>
        </authorList>
    </citation>
    <scope>NUCLEOTIDE SEQUENCE [LARGE SCALE GENOMIC DNA]</scope>
    <source>
        <strain evidence="2 3">A5K-106</strain>
    </source>
</reference>
<keyword evidence="1" id="KW-0378">Hydrolase</keyword>
<dbReference type="Proteomes" id="UP000032568">
    <property type="component" value="Chromosome"/>
</dbReference>
<evidence type="ECO:0000313" key="3">
    <source>
        <dbReference type="Proteomes" id="UP000032568"/>
    </source>
</evidence>
<dbReference type="InterPro" id="IPR051021">
    <property type="entry name" value="Mito_Ser/Thr_phosphatase"/>
</dbReference>
<protein>
    <submittedName>
        <fullName evidence="2">Phosphohistidine phosphatase SixA</fullName>
    </submittedName>
</protein>
<dbReference type="EMBL" id="CP059735">
    <property type="protein sequence ID" value="WDE00575.1"/>
    <property type="molecule type" value="Genomic_DNA"/>
</dbReference>
<gene>
    <name evidence="2" type="primary">sixA</name>
    <name evidence="2" type="ORF">SG35_008045</name>
</gene>
<reference evidence="2 3" key="2">
    <citation type="journal article" date="2022" name="Mar. Drugs">
        <title>Bioassay-Guided Fractionation Leads to the Detection of Cholic Acid Generated by the Rare Thalassomonas sp.</title>
        <authorList>
            <person name="Pheiffer F."/>
            <person name="Schneider Y.K."/>
            <person name="Hansen E.H."/>
            <person name="Andersen J.H."/>
            <person name="Isaksson J."/>
            <person name="Busche T."/>
            <person name="R C."/>
            <person name="Kalinowski J."/>
            <person name="Zyl L.V."/>
            <person name="Trindade M."/>
        </authorList>
    </citation>
    <scope>NUCLEOTIDE SEQUENCE [LARGE SCALE GENOMIC DNA]</scope>
    <source>
        <strain evidence="2 3">A5K-106</strain>
    </source>
</reference>
<dbReference type="Pfam" id="PF00300">
    <property type="entry name" value="His_Phos_1"/>
    <property type="match status" value="1"/>
</dbReference>
<proteinExistence type="predicted"/>
<dbReference type="InterPro" id="IPR029033">
    <property type="entry name" value="His_PPase_superfam"/>
</dbReference>
<keyword evidence="3" id="KW-1185">Reference proteome</keyword>
<evidence type="ECO:0000313" key="2">
    <source>
        <dbReference type="EMBL" id="WDE00575.1"/>
    </source>
</evidence>
<evidence type="ECO:0000256" key="1">
    <source>
        <dbReference type="ARBA" id="ARBA00022801"/>
    </source>
</evidence>
<dbReference type="InterPro" id="IPR013078">
    <property type="entry name" value="His_Pase_superF_clade-1"/>
</dbReference>
<dbReference type="SMART" id="SM00855">
    <property type="entry name" value="PGAM"/>
    <property type="match status" value="1"/>
</dbReference>
<dbReference type="InterPro" id="IPR004449">
    <property type="entry name" value="SixA"/>
</dbReference>
<dbReference type="GO" id="GO:0101006">
    <property type="term" value="F:protein histidine phosphatase activity"/>
    <property type="evidence" value="ECO:0007669"/>
    <property type="project" value="InterPro"/>
</dbReference>
<dbReference type="SUPFAM" id="SSF53254">
    <property type="entry name" value="Phosphoglycerate mutase-like"/>
    <property type="match status" value="1"/>
</dbReference>
<dbReference type="GO" id="GO:0005737">
    <property type="term" value="C:cytoplasm"/>
    <property type="evidence" value="ECO:0007669"/>
    <property type="project" value="InterPro"/>
</dbReference>
<accession>A0AAE9YUI7</accession>
<dbReference type="RefSeq" id="WP_044830744.1">
    <property type="nucleotide sequence ID" value="NZ_CP059735.1"/>
</dbReference>
<sequence>MQLYIMRHGQASPVANSDAERQLTKQGQFEAEIMGKWLKNMQVNLDHVLVSPYIRAQQTAAIVKATLSWSEPATTCDFITPSGNAALVHDYLDGMLAQSRGKSNSAKAIETLLLVSHMPLVSYLVEDLTFDRKSPIFQTAGIAQIDYDLGRMKGELVRLVSPHDLC</sequence>
<dbReference type="NCBIfam" id="TIGR00249">
    <property type="entry name" value="sixA"/>
    <property type="match status" value="1"/>
</dbReference>
<organism evidence="2 3">
    <name type="scientific">Thalassomonas actiniarum</name>
    <dbReference type="NCBI Taxonomy" id="485447"/>
    <lineage>
        <taxon>Bacteria</taxon>
        <taxon>Pseudomonadati</taxon>
        <taxon>Pseudomonadota</taxon>
        <taxon>Gammaproteobacteria</taxon>
        <taxon>Alteromonadales</taxon>
        <taxon>Colwelliaceae</taxon>
        <taxon>Thalassomonas</taxon>
    </lineage>
</organism>
<dbReference type="CDD" id="cd07067">
    <property type="entry name" value="HP_PGM_like"/>
    <property type="match status" value="1"/>
</dbReference>